<protein>
    <submittedName>
        <fullName evidence="2">PP13850</fullName>
    </submittedName>
</protein>
<organism evidence="2">
    <name type="scientific">Homo sapiens</name>
    <name type="common">Human</name>
    <dbReference type="NCBI Taxonomy" id="9606"/>
    <lineage>
        <taxon>Eukaryota</taxon>
        <taxon>Metazoa</taxon>
        <taxon>Chordata</taxon>
        <taxon>Craniata</taxon>
        <taxon>Vertebrata</taxon>
        <taxon>Euteleostomi</taxon>
        <taxon>Mammalia</taxon>
        <taxon>Eutheria</taxon>
        <taxon>Euarchontoglires</taxon>
        <taxon>Primates</taxon>
        <taxon>Haplorrhini</taxon>
        <taxon>Catarrhini</taxon>
        <taxon>Hominidae</taxon>
        <taxon>Homo</taxon>
    </lineage>
</organism>
<dbReference type="PaxDb" id="9606-ENSP00000485053"/>
<evidence type="ECO:0000256" key="1">
    <source>
        <dbReference type="SAM" id="MobiDB-lite"/>
    </source>
</evidence>
<sequence length="249" mass="26796">MGPQHPCFSASPWKEPHNRDTARTLQFPQSCHGATLRDRDGDRAARFARTCIAGPRLPFLLSHAKASLPSLRQSLAGDHDLRGPPGSCHGGCTPPHPPEETWAQSHAWCPQPQRWPWVSSLIFVAWQGSAPLRASKPWSEESVGRLGTAKEVRTHETGEAFQSLHLHRVKLPVEAAAQEVGIAISILEGSVDLRGHPSPVSGCGARDCLHAGCWGGNASSPCLGRSRSCSSRDPRPRQHGPGTSPGPAR</sequence>
<dbReference type="Ensembl" id="ENST00000598975.2">
    <property type="protein sequence ID" value="ENSP00000469183.2"/>
    <property type="gene ID" value="ENSG00000267954.2"/>
</dbReference>
<evidence type="ECO:0000313" key="2">
    <source>
        <dbReference type="EMBL" id="AAQ15253.1"/>
    </source>
</evidence>
<dbReference type="eggNOG" id="ENOG502TE4U">
    <property type="taxonomic scope" value="Eukaryota"/>
</dbReference>
<keyword evidence="4" id="KW-1185">Reference proteome</keyword>
<accession>Q71RC1</accession>
<dbReference type="EMBL" id="AF370417">
    <property type="protein sequence ID" value="AAQ15253.1"/>
    <property type="molecule type" value="mRNA"/>
</dbReference>
<reference evidence="2" key="1">
    <citation type="submission" date="2001-04" db="EMBL/GenBank/DDBJ databases">
        <title>Novel human cDNA clones with function of inhibiting cancer cell growth.</title>
        <authorList>
            <person name="Huang Y."/>
            <person name="Zhou X.M."/>
            <person name="Zhang P.P."/>
            <person name="Jiang H.Q."/>
            <person name="Qin W.X."/>
            <person name="Zhao X.T."/>
            <person name="Wan D.F."/>
            <person name="Gu J.R."/>
        </authorList>
    </citation>
    <scope>NUCLEOTIDE SEQUENCE</scope>
</reference>
<dbReference type="Proteomes" id="UP000005640">
    <property type="component" value="Unplaced"/>
</dbReference>
<evidence type="ECO:0000313" key="3">
    <source>
        <dbReference type="Ensembl" id="ENSP00000469183.2"/>
    </source>
</evidence>
<dbReference type="BioMuta" id="ENSG00000267954"/>
<feature type="region of interest" description="Disordered" evidence="1">
    <location>
        <begin position="75"/>
        <end position="96"/>
    </location>
</feature>
<name>Q71RC1_HUMAN</name>
<dbReference type="UCSC" id="uc062cgu.1">
    <property type="organism name" value="human"/>
</dbReference>
<evidence type="ECO:0000313" key="4">
    <source>
        <dbReference type="Proteomes" id="UP000005640"/>
    </source>
</evidence>
<dbReference type="Bgee" id="ENSG00000267954">
    <property type="expression patterns" value="Expressed in ovary and 1 other cell type or tissue"/>
</dbReference>
<reference evidence="3" key="2">
    <citation type="submission" date="2025-05" db="UniProtKB">
        <authorList>
            <consortium name="Ensembl"/>
        </authorList>
    </citation>
    <scope>IDENTIFICATION</scope>
</reference>
<dbReference type="HOGENOM" id="CLU_1187411_0_0_1"/>
<dbReference type="AlphaFoldDB" id="Q71RC1"/>
<proteinExistence type="evidence at transcript level"/>
<feature type="region of interest" description="Disordered" evidence="1">
    <location>
        <begin position="221"/>
        <end position="249"/>
    </location>
</feature>